<dbReference type="KEGG" id="pgu:PGUG_05500"/>
<dbReference type="VEuPathDB" id="FungiDB:PGUG_05500"/>
<organism evidence="3 4">
    <name type="scientific">Meyerozyma guilliermondii (strain ATCC 6260 / CBS 566 / DSM 6381 / JCM 1539 / NBRC 10279 / NRRL Y-324)</name>
    <name type="common">Yeast</name>
    <name type="synonym">Candida guilliermondii</name>
    <dbReference type="NCBI Taxonomy" id="294746"/>
    <lineage>
        <taxon>Eukaryota</taxon>
        <taxon>Fungi</taxon>
        <taxon>Dikarya</taxon>
        <taxon>Ascomycota</taxon>
        <taxon>Saccharomycotina</taxon>
        <taxon>Pichiomycetes</taxon>
        <taxon>Debaryomycetaceae</taxon>
        <taxon>Meyerozyma</taxon>
    </lineage>
</organism>
<dbReference type="OMA" id="RANYHNK"/>
<dbReference type="PANTHER" id="PTHR31996:SF2">
    <property type="entry name" value="COILED-COIL DOMAIN-CONTAINING PROTEIN 115"/>
    <property type="match status" value="1"/>
</dbReference>
<evidence type="ECO:0000313" key="4">
    <source>
        <dbReference type="Proteomes" id="UP000001997"/>
    </source>
</evidence>
<dbReference type="GO" id="GO:1990871">
    <property type="term" value="C:Vma12-Vma22 assembly complex"/>
    <property type="evidence" value="ECO:0007669"/>
    <property type="project" value="TreeGrafter"/>
</dbReference>
<sequence>MGDEKTVELLELVSQYEQLCNDKLRTDFIDGFFTLGRANYNSGSVKKYGVDSLDMRPHEPGIIVEVGDQMSVKKVEKEDKNAKKAQNDGIMNDDNELRESENDENSNKTTLRNRKRSEKSTSNTVPSTKETKQPEKPSFNPLLQFGGLVPYQLRQSQLHFTAAIESAVERYNLAVRIEKLVAELESV</sequence>
<dbReference type="InterPro" id="IPR040357">
    <property type="entry name" value="Vma22/CCDC115"/>
</dbReference>
<dbReference type="InParanoid" id="A5DQE9"/>
<dbReference type="eggNOG" id="ENOG502SBHH">
    <property type="taxonomic scope" value="Eukaryota"/>
</dbReference>
<feature type="region of interest" description="Disordered" evidence="2">
    <location>
        <begin position="74"/>
        <end position="141"/>
    </location>
</feature>
<feature type="compositionally biased region" description="Basic and acidic residues" evidence="2">
    <location>
        <begin position="74"/>
        <end position="86"/>
    </location>
</feature>
<proteinExistence type="predicted"/>
<dbReference type="Pfam" id="PF21730">
    <property type="entry name" value="Vma22_CCDC115"/>
    <property type="match status" value="1"/>
</dbReference>
<keyword evidence="4" id="KW-1185">Reference proteome</keyword>
<dbReference type="AlphaFoldDB" id="A5DQE9"/>
<protein>
    <recommendedName>
        <fullName evidence="1">Vacuolar ATPase assembly protein VMA22</fullName>
    </recommendedName>
</protein>
<dbReference type="GO" id="GO:0070072">
    <property type="term" value="P:vacuolar proton-transporting V-type ATPase complex assembly"/>
    <property type="evidence" value="ECO:0007669"/>
    <property type="project" value="InterPro"/>
</dbReference>
<dbReference type="Proteomes" id="UP000001997">
    <property type="component" value="Unassembled WGS sequence"/>
</dbReference>
<dbReference type="GeneID" id="5124166"/>
<dbReference type="HOGENOM" id="CLU_089394_1_0_1"/>
<dbReference type="STRING" id="294746.A5DQE9"/>
<dbReference type="GO" id="GO:0051082">
    <property type="term" value="F:unfolded protein binding"/>
    <property type="evidence" value="ECO:0007669"/>
    <property type="project" value="TreeGrafter"/>
</dbReference>
<dbReference type="PANTHER" id="PTHR31996">
    <property type="entry name" value="COILED-COIL DOMAIN-CONTAINING PROTEIN 115"/>
    <property type="match status" value="1"/>
</dbReference>
<evidence type="ECO:0000256" key="2">
    <source>
        <dbReference type="SAM" id="MobiDB-lite"/>
    </source>
</evidence>
<dbReference type="EMBL" id="CH408161">
    <property type="protein sequence ID" value="EDK41402.2"/>
    <property type="molecule type" value="Genomic_DNA"/>
</dbReference>
<reference evidence="3 4" key="1">
    <citation type="journal article" date="2009" name="Nature">
        <title>Evolution of pathogenicity and sexual reproduction in eight Candida genomes.</title>
        <authorList>
            <person name="Butler G."/>
            <person name="Rasmussen M.D."/>
            <person name="Lin M.F."/>
            <person name="Santos M.A."/>
            <person name="Sakthikumar S."/>
            <person name="Munro C.A."/>
            <person name="Rheinbay E."/>
            <person name="Grabherr M."/>
            <person name="Forche A."/>
            <person name="Reedy J.L."/>
            <person name="Agrafioti I."/>
            <person name="Arnaud M.B."/>
            <person name="Bates S."/>
            <person name="Brown A.J."/>
            <person name="Brunke S."/>
            <person name="Costanzo M.C."/>
            <person name="Fitzpatrick D.A."/>
            <person name="de Groot P.W."/>
            <person name="Harris D."/>
            <person name="Hoyer L.L."/>
            <person name="Hube B."/>
            <person name="Klis F.M."/>
            <person name="Kodira C."/>
            <person name="Lennard N."/>
            <person name="Logue M.E."/>
            <person name="Martin R."/>
            <person name="Neiman A.M."/>
            <person name="Nikolaou E."/>
            <person name="Quail M.A."/>
            <person name="Quinn J."/>
            <person name="Santos M.C."/>
            <person name="Schmitzberger F.F."/>
            <person name="Sherlock G."/>
            <person name="Shah P."/>
            <person name="Silverstein K.A."/>
            <person name="Skrzypek M.S."/>
            <person name="Soll D."/>
            <person name="Staggs R."/>
            <person name="Stansfield I."/>
            <person name="Stumpf M.P."/>
            <person name="Sudbery P.E."/>
            <person name="Srikantha T."/>
            <person name="Zeng Q."/>
            <person name="Berman J."/>
            <person name="Berriman M."/>
            <person name="Heitman J."/>
            <person name="Gow N.A."/>
            <person name="Lorenz M.C."/>
            <person name="Birren B.W."/>
            <person name="Kellis M."/>
            <person name="Cuomo C.A."/>
        </authorList>
    </citation>
    <scope>NUCLEOTIDE SEQUENCE [LARGE SCALE GENOMIC DNA]</scope>
    <source>
        <strain evidence="4">ATCC 6260 / CBS 566 / DSM 6381 / JCM 1539 / NBRC 10279 / NRRL Y-324</strain>
    </source>
</reference>
<accession>A5DQE9</accession>
<gene>
    <name evidence="3" type="ORF">PGUG_05500</name>
</gene>
<evidence type="ECO:0000313" key="3">
    <source>
        <dbReference type="EMBL" id="EDK41402.2"/>
    </source>
</evidence>
<evidence type="ECO:0000256" key="1">
    <source>
        <dbReference type="ARBA" id="ARBA00093634"/>
    </source>
</evidence>
<name>A5DQE9_PICGU</name>
<dbReference type="OrthoDB" id="408631at2759"/>
<dbReference type="RefSeq" id="XP_001482480.2">
    <property type="nucleotide sequence ID" value="XM_001482430.1"/>
</dbReference>